<name>A0A7C1J4W5_9THEO</name>
<comment type="catalytic activity">
    <reaction evidence="7 9 14">
        <text>(S)-4-amino-5-oxopentanoate + tRNA(Glu) + NADP(+) = L-glutamyl-tRNA(Glu) + NADPH + H(+)</text>
        <dbReference type="Rhea" id="RHEA:12344"/>
        <dbReference type="Rhea" id="RHEA-COMP:9663"/>
        <dbReference type="Rhea" id="RHEA-COMP:9680"/>
        <dbReference type="ChEBI" id="CHEBI:15378"/>
        <dbReference type="ChEBI" id="CHEBI:57501"/>
        <dbReference type="ChEBI" id="CHEBI:57783"/>
        <dbReference type="ChEBI" id="CHEBI:58349"/>
        <dbReference type="ChEBI" id="CHEBI:78442"/>
        <dbReference type="ChEBI" id="CHEBI:78520"/>
        <dbReference type="EC" id="1.2.1.70"/>
    </reaction>
</comment>
<dbReference type="Pfam" id="PF00745">
    <property type="entry name" value="GlutR_dimer"/>
    <property type="match status" value="1"/>
</dbReference>
<dbReference type="EC" id="1.2.1.70" evidence="3 9"/>
<dbReference type="PANTHER" id="PTHR43013">
    <property type="entry name" value="GLUTAMYL-TRNA REDUCTASE"/>
    <property type="match status" value="1"/>
</dbReference>
<dbReference type="CDD" id="cd05213">
    <property type="entry name" value="NAD_bind_Glutamyl_tRNA_reduct"/>
    <property type="match status" value="1"/>
</dbReference>
<dbReference type="Gene3D" id="3.40.50.720">
    <property type="entry name" value="NAD(P)-binding Rossmann-like Domain"/>
    <property type="match status" value="1"/>
</dbReference>
<feature type="domain" description="Glutamyl-tRNA reductase N-terminal" evidence="17">
    <location>
        <begin position="6"/>
        <end position="155"/>
    </location>
</feature>
<organism evidence="18">
    <name type="scientific">Ammonifex degensii</name>
    <dbReference type="NCBI Taxonomy" id="42838"/>
    <lineage>
        <taxon>Bacteria</taxon>
        <taxon>Bacillati</taxon>
        <taxon>Bacillota</taxon>
        <taxon>Clostridia</taxon>
        <taxon>Thermoanaerobacterales</taxon>
        <taxon>Thermoanaerobacteraceae</taxon>
        <taxon>Ammonifex</taxon>
    </lineage>
</organism>
<comment type="pathway">
    <text evidence="1 9 14">Porphyrin-containing compound metabolism; protoporphyrin-IX biosynthesis; 5-aminolevulinate from L-glutamyl-tRNA(Glu): step 1/2.</text>
</comment>
<dbReference type="InterPro" id="IPR006151">
    <property type="entry name" value="Shikm_DH/Glu-tRNA_Rdtase"/>
</dbReference>
<evidence type="ECO:0000256" key="12">
    <source>
        <dbReference type="PIRSR" id="PIRSR000445-3"/>
    </source>
</evidence>
<comment type="similarity">
    <text evidence="2 9 14">Belongs to the glutamyl-tRNA reductase family.</text>
</comment>
<evidence type="ECO:0000256" key="14">
    <source>
        <dbReference type="RuleBase" id="RU000584"/>
    </source>
</evidence>
<feature type="active site" description="Nucleophile" evidence="9 10">
    <location>
        <position position="50"/>
    </location>
</feature>
<feature type="binding site" evidence="9 12">
    <location>
        <begin position="188"/>
        <end position="193"/>
    </location>
    <ligand>
        <name>NADP(+)</name>
        <dbReference type="ChEBI" id="CHEBI:58349"/>
    </ligand>
</feature>
<dbReference type="SUPFAM" id="SSF69742">
    <property type="entry name" value="Glutamyl tRNA-reductase catalytic, N-terminal domain"/>
    <property type="match status" value="1"/>
</dbReference>
<evidence type="ECO:0000256" key="7">
    <source>
        <dbReference type="ARBA" id="ARBA00047464"/>
    </source>
</evidence>
<dbReference type="PANTHER" id="PTHR43013:SF1">
    <property type="entry name" value="GLUTAMYL-TRNA REDUCTASE"/>
    <property type="match status" value="1"/>
</dbReference>
<sequence>MFTIVIGLNHRTAPVEVREKLSFSNEQAREFLLKLRSKPGVSAVVLLSTCNRTEFYMYFTKEIARTAVIEALCRRAGLEFSELKRYLYVYTENDCVRHLFRVAAGLDSMVLGETQVLGQVKDAYQLALQTGTTGSYFNALFQQAIAVGKRVRTETGIDQNPVSVSYAAVELAKQNLGSIEGRKVLVVGAGKMSELTVKHLVANGVSGVIVSNRSFDRAEELASRFGGRAVHFGELYRCMEEADIVISCTGATHYVIHAREMAEVMARRGGAKIFMIDIAVPRDIEPEVGTLPGVALFDIDALKEVVDGNLAERRRIAAEAEKIIEEEVESFRRRQAEQAVIPTVVALKKLGDEIKQNELRRAFNRLGDLTEYERKVITSLANSIANQLLHEPVRRLKDLALTSQGLVYAEAIQELFKLDVKEKHAEEKPPVAAKGKG</sequence>
<protein>
    <recommendedName>
        <fullName evidence="8 9">Glutamyl-tRNA reductase</fullName>
        <shortName evidence="9">GluTR</shortName>
        <ecNumber evidence="3 9">1.2.1.70</ecNumber>
    </recommendedName>
</protein>
<comment type="domain">
    <text evidence="9">Possesses an unusual extended V-shaped dimeric structure with each monomer consisting of three distinct domains arranged along a curved 'spinal' alpha-helix. The N-terminal catalytic domain specifically recognizes the glutamate moiety of the substrate. The second domain is the NADPH-binding domain, and the third C-terminal domain is responsible for dimerization.</text>
</comment>
<dbReference type="Gene3D" id="3.30.460.30">
    <property type="entry name" value="Glutamyl-tRNA reductase, N-terminal domain"/>
    <property type="match status" value="1"/>
</dbReference>
<dbReference type="InterPro" id="IPR015896">
    <property type="entry name" value="4pyrrol_synth_GluRdtase_dimer"/>
</dbReference>
<comment type="subunit">
    <text evidence="9">Homodimer.</text>
</comment>
<gene>
    <name evidence="9" type="primary">hemA</name>
    <name evidence="18" type="ORF">ENQ35_03005</name>
</gene>
<proteinExistence type="inferred from homology"/>
<keyword evidence="5 9" id="KW-0560">Oxidoreductase</keyword>
<dbReference type="AlphaFoldDB" id="A0A7C1J4W5"/>
<dbReference type="SUPFAM" id="SSF69075">
    <property type="entry name" value="Glutamyl tRNA-reductase dimerization domain"/>
    <property type="match status" value="1"/>
</dbReference>
<evidence type="ECO:0000256" key="2">
    <source>
        <dbReference type="ARBA" id="ARBA00005916"/>
    </source>
</evidence>
<keyword evidence="6 9" id="KW-0627">Porphyrin biosynthesis</keyword>
<dbReference type="InterPro" id="IPR036291">
    <property type="entry name" value="NAD(P)-bd_dom_sf"/>
</dbReference>
<dbReference type="SUPFAM" id="SSF51735">
    <property type="entry name" value="NAD(P)-binding Rossmann-fold domains"/>
    <property type="match status" value="1"/>
</dbReference>
<evidence type="ECO:0000256" key="13">
    <source>
        <dbReference type="PIRSR" id="PIRSR000445-4"/>
    </source>
</evidence>
<feature type="domain" description="Tetrapyrrole biosynthesis glutamyl-tRNA reductase dimerisation" evidence="15">
    <location>
        <begin position="319"/>
        <end position="418"/>
    </location>
</feature>
<dbReference type="InterPro" id="IPR036453">
    <property type="entry name" value="GluRdtase_dimer_dom_sf"/>
</dbReference>
<feature type="binding site" evidence="9 11">
    <location>
        <begin position="49"/>
        <end position="52"/>
    </location>
    <ligand>
        <name>substrate</name>
    </ligand>
</feature>
<feature type="domain" description="Quinate/shikimate 5-dehydrogenase/glutamyl-tRNA reductase" evidence="16">
    <location>
        <begin position="170"/>
        <end position="305"/>
    </location>
</feature>
<dbReference type="NCBIfam" id="TIGR01035">
    <property type="entry name" value="hemA"/>
    <property type="match status" value="1"/>
</dbReference>
<comment type="caution">
    <text evidence="18">The sequence shown here is derived from an EMBL/GenBank/DDBJ whole genome shotgun (WGS) entry which is preliminary data.</text>
</comment>
<accession>A0A7C1J4W5</accession>
<dbReference type="Pfam" id="PF05201">
    <property type="entry name" value="GlutR_N"/>
    <property type="match status" value="1"/>
</dbReference>
<dbReference type="GO" id="GO:0050661">
    <property type="term" value="F:NADP binding"/>
    <property type="evidence" value="ECO:0007669"/>
    <property type="project" value="InterPro"/>
</dbReference>
<dbReference type="GO" id="GO:0019353">
    <property type="term" value="P:protoporphyrinogen IX biosynthetic process from glutamate"/>
    <property type="evidence" value="ECO:0007669"/>
    <property type="project" value="TreeGrafter"/>
</dbReference>
<evidence type="ECO:0000256" key="6">
    <source>
        <dbReference type="ARBA" id="ARBA00023244"/>
    </source>
</evidence>
<dbReference type="InterPro" id="IPR000343">
    <property type="entry name" value="4pyrrol_synth_GluRdtase"/>
</dbReference>
<evidence type="ECO:0000259" key="15">
    <source>
        <dbReference type="Pfam" id="PF00745"/>
    </source>
</evidence>
<dbReference type="Pfam" id="PF01488">
    <property type="entry name" value="Shikimate_DH"/>
    <property type="match status" value="1"/>
</dbReference>
<comment type="miscellaneous">
    <text evidence="9">During catalysis, the active site Cys acts as a nucleophile attacking the alpha-carbonyl group of tRNA-bound glutamate with the formation of a thioester intermediate between enzyme and glutamate, and the concomitant release of tRNA(Glu). The thioester intermediate is finally reduced by direct hydride transfer from NADPH, to form the product GSA.</text>
</comment>
<dbReference type="GO" id="GO:0008883">
    <property type="term" value="F:glutamyl-tRNA reductase activity"/>
    <property type="evidence" value="ECO:0007669"/>
    <property type="project" value="UniProtKB-UniRule"/>
</dbReference>
<evidence type="ECO:0000259" key="16">
    <source>
        <dbReference type="Pfam" id="PF01488"/>
    </source>
</evidence>
<reference evidence="18" key="1">
    <citation type="journal article" date="2020" name="mSystems">
        <title>Genome- and Community-Level Interaction Insights into Carbon Utilization and Element Cycling Functions of Hydrothermarchaeota in Hydrothermal Sediment.</title>
        <authorList>
            <person name="Zhou Z."/>
            <person name="Liu Y."/>
            <person name="Xu W."/>
            <person name="Pan J."/>
            <person name="Luo Z.H."/>
            <person name="Li M."/>
        </authorList>
    </citation>
    <scope>NUCLEOTIDE SEQUENCE [LARGE SCALE GENOMIC DNA]</scope>
    <source>
        <strain evidence="18">SpSt-301</strain>
    </source>
</reference>
<dbReference type="UniPathway" id="UPA00251">
    <property type="reaction ID" value="UER00316"/>
</dbReference>
<evidence type="ECO:0000256" key="8">
    <source>
        <dbReference type="ARBA" id="ARBA00068659"/>
    </source>
</evidence>
<feature type="binding site" evidence="9 11">
    <location>
        <position position="108"/>
    </location>
    <ligand>
        <name>substrate</name>
    </ligand>
</feature>
<keyword evidence="4 9" id="KW-0521">NADP</keyword>
<evidence type="ECO:0000259" key="17">
    <source>
        <dbReference type="Pfam" id="PF05201"/>
    </source>
</evidence>
<dbReference type="InterPro" id="IPR015895">
    <property type="entry name" value="4pyrrol_synth_GluRdtase_N"/>
</dbReference>
<dbReference type="FunFam" id="3.30.460.30:FF:000001">
    <property type="entry name" value="Glutamyl-tRNA reductase"/>
    <property type="match status" value="1"/>
</dbReference>
<dbReference type="InterPro" id="IPR018214">
    <property type="entry name" value="GluRdtase_CS"/>
</dbReference>
<feature type="binding site" evidence="9 11">
    <location>
        <position position="119"/>
    </location>
    <ligand>
        <name>substrate</name>
    </ligand>
</feature>
<feature type="binding site" evidence="9 11">
    <location>
        <begin position="113"/>
        <end position="115"/>
    </location>
    <ligand>
        <name>substrate</name>
    </ligand>
</feature>
<evidence type="ECO:0000256" key="9">
    <source>
        <dbReference type="HAMAP-Rule" id="MF_00087"/>
    </source>
</evidence>
<evidence type="ECO:0000256" key="3">
    <source>
        <dbReference type="ARBA" id="ARBA00012970"/>
    </source>
</evidence>
<evidence type="ECO:0000256" key="10">
    <source>
        <dbReference type="PIRSR" id="PIRSR000445-1"/>
    </source>
</evidence>
<evidence type="ECO:0000256" key="11">
    <source>
        <dbReference type="PIRSR" id="PIRSR000445-2"/>
    </source>
</evidence>
<comment type="function">
    <text evidence="9">Catalyzes the NADPH-dependent reduction of glutamyl-tRNA(Glu) to glutamate 1-semialdehyde (GSA).</text>
</comment>
<feature type="site" description="Important for activity" evidence="9 13">
    <location>
        <position position="98"/>
    </location>
</feature>
<evidence type="ECO:0000256" key="5">
    <source>
        <dbReference type="ARBA" id="ARBA00023002"/>
    </source>
</evidence>
<dbReference type="FunFam" id="3.40.50.720:FF:000031">
    <property type="entry name" value="Glutamyl-tRNA reductase"/>
    <property type="match status" value="1"/>
</dbReference>
<evidence type="ECO:0000256" key="4">
    <source>
        <dbReference type="ARBA" id="ARBA00022857"/>
    </source>
</evidence>
<dbReference type="PROSITE" id="PS00747">
    <property type="entry name" value="GLUTR"/>
    <property type="match status" value="1"/>
</dbReference>
<evidence type="ECO:0000256" key="1">
    <source>
        <dbReference type="ARBA" id="ARBA00005059"/>
    </source>
</evidence>
<dbReference type="EMBL" id="DSMV01000182">
    <property type="protein sequence ID" value="HDW51689.1"/>
    <property type="molecule type" value="Genomic_DNA"/>
</dbReference>
<dbReference type="NCBIfam" id="NF000744">
    <property type="entry name" value="PRK00045.1-3"/>
    <property type="match status" value="1"/>
</dbReference>
<dbReference type="HAMAP" id="MF_00087">
    <property type="entry name" value="Glu_tRNA_reductase"/>
    <property type="match status" value="1"/>
</dbReference>
<evidence type="ECO:0000313" key="18">
    <source>
        <dbReference type="EMBL" id="HDW51689.1"/>
    </source>
</evidence>
<dbReference type="InterPro" id="IPR036343">
    <property type="entry name" value="GluRdtase_N_sf"/>
</dbReference>
<dbReference type="PIRSF" id="PIRSF000445">
    <property type="entry name" value="4pyrrol_synth_GluRdtase"/>
    <property type="match status" value="1"/>
</dbReference>